<evidence type="ECO:0000313" key="15">
    <source>
        <dbReference type="Proteomes" id="UP000051913"/>
    </source>
</evidence>
<dbReference type="OrthoDB" id="9796561at2"/>
<feature type="domain" description="Ketopantoate reductase C-terminal" evidence="13">
    <location>
        <begin position="177"/>
        <end position="316"/>
    </location>
</feature>
<evidence type="ECO:0000256" key="6">
    <source>
        <dbReference type="ARBA" id="ARBA00022857"/>
    </source>
</evidence>
<keyword evidence="15" id="KW-1185">Reference proteome</keyword>
<reference evidence="14 15" key="1">
    <citation type="submission" date="2014-03" db="EMBL/GenBank/DDBJ databases">
        <title>Bradyrhizobium valentinum sp. nov., isolated from effective nodules of Lupinus mariae-josephae, a lupine endemic of basic-lime soils in Eastern Spain.</title>
        <authorList>
            <person name="Duran D."/>
            <person name="Rey L."/>
            <person name="Navarro A."/>
            <person name="Busquets A."/>
            <person name="Imperial J."/>
            <person name="Ruiz-Argueso T."/>
        </authorList>
    </citation>
    <scope>NUCLEOTIDE SEQUENCE [LARGE SCALE GENOMIC DNA]</scope>
    <source>
        <strain evidence="14 15">LmjM3</strain>
    </source>
</reference>
<keyword evidence="6 10" id="KW-0521">NADP</keyword>
<dbReference type="GO" id="GO:0005737">
    <property type="term" value="C:cytoplasm"/>
    <property type="evidence" value="ECO:0007669"/>
    <property type="project" value="TreeGrafter"/>
</dbReference>
<evidence type="ECO:0000259" key="13">
    <source>
        <dbReference type="Pfam" id="PF08546"/>
    </source>
</evidence>
<evidence type="ECO:0000256" key="11">
    <source>
        <dbReference type="SAM" id="Phobius"/>
    </source>
</evidence>
<dbReference type="InterPro" id="IPR013752">
    <property type="entry name" value="KPA_reductase"/>
</dbReference>
<accession>A0A0R3LKI1</accession>
<evidence type="ECO:0000313" key="14">
    <source>
        <dbReference type="EMBL" id="KRQ92328.1"/>
    </source>
</evidence>
<dbReference type="InterPro" id="IPR036291">
    <property type="entry name" value="NAD(P)-bd_dom_sf"/>
</dbReference>
<comment type="similarity">
    <text evidence="2 10">Belongs to the ketopantoate reductase family.</text>
</comment>
<dbReference type="UniPathway" id="UPA00028">
    <property type="reaction ID" value="UER00004"/>
</dbReference>
<dbReference type="InterPro" id="IPR050838">
    <property type="entry name" value="Ketopantoate_reductase"/>
</dbReference>
<dbReference type="Gene3D" id="3.40.50.720">
    <property type="entry name" value="NAD(P)-binding Rossmann-like Domain"/>
    <property type="match status" value="1"/>
</dbReference>
<evidence type="ECO:0000259" key="12">
    <source>
        <dbReference type="Pfam" id="PF02558"/>
    </source>
</evidence>
<evidence type="ECO:0000256" key="8">
    <source>
        <dbReference type="ARBA" id="ARBA00032024"/>
    </source>
</evidence>
<dbReference type="GO" id="GO:0015940">
    <property type="term" value="P:pantothenate biosynthetic process"/>
    <property type="evidence" value="ECO:0007669"/>
    <property type="project" value="UniProtKB-UniPathway"/>
</dbReference>
<evidence type="ECO:0000256" key="3">
    <source>
        <dbReference type="ARBA" id="ARBA00013014"/>
    </source>
</evidence>
<keyword evidence="11" id="KW-0472">Membrane</keyword>
<proteinExistence type="inferred from homology"/>
<dbReference type="SUPFAM" id="SSF48179">
    <property type="entry name" value="6-phosphogluconate dehydrogenase C-terminal domain-like"/>
    <property type="match status" value="1"/>
</dbReference>
<dbReference type="AlphaFoldDB" id="A0A0R3LKI1"/>
<dbReference type="Pfam" id="PF08546">
    <property type="entry name" value="ApbA_C"/>
    <property type="match status" value="1"/>
</dbReference>
<keyword evidence="5 10" id="KW-0566">Pantothenate biosynthesis</keyword>
<sequence length="334" mass="35903">MVSGQTIGIAGAGSIGCFVGGMLAAGGRRIALLARPRVIAEIDAGGLRPTSFEGFDQTITRDQFALSENPSVFEDAGVVLVTVKSADTAAMADVIARHAPSDAVIVSLQNGVGNTAVLRQRLPGRRVLGGMVPFNVIALGAGRFHRATSGDIVIEQDEARTAEKLSVPGLKMRPTGNIDGVQWGKLLLNLNNALNALADLPLRRQLSSRPWRRLFADQVAEGLAAIRAEGIKPVSPTPIPPAWMPSLLRLPDPIFEALLGRTMKIDPEARSSMWEDLQRGRRTEIDYLQGVITEIAERRGLQVPLSRRIVELIRQAERDAKGSPGLTPEQIRAG</sequence>
<dbReference type="NCBIfam" id="TIGR00745">
    <property type="entry name" value="apbA_panE"/>
    <property type="match status" value="1"/>
</dbReference>
<dbReference type="GO" id="GO:0008677">
    <property type="term" value="F:2-dehydropantoate 2-reductase activity"/>
    <property type="evidence" value="ECO:0007669"/>
    <property type="project" value="UniProtKB-EC"/>
</dbReference>
<dbReference type="Pfam" id="PF02558">
    <property type="entry name" value="ApbA"/>
    <property type="match status" value="1"/>
</dbReference>
<comment type="pathway">
    <text evidence="1 10">Cofactor biosynthesis; (R)-pantothenate biosynthesis; (R)-pantoate from 3-methyl-2-oxobutanoate: step 2/2.</text>
</comment>
<organism evidence="14 15">
    <name type="scientific">Bradyrhizobium valentinum</name>
    <dbReference type="NCBI Taxonomy" id="1518501"/>
    <lineage>
        <taxon>Bacteria</taxon>
        <taxon>Pseudomonadati</taxon>
        <taxon>Pseudomonadota</taxon>
        <taxon>Alphaproteobacteria</taxon>
        <taxon>Hyphomicrobiales</taxon>
        <taxon>Nitrobacteraceae</taxon>
        <taxon>Bradyrhizobium</taxon>
    </lineage>
</organism>
<comment type="caution">
    <text evidence="14">The sequence shown here is derived from an EMBL/GenBank/DDBJ whole genome shotgun (WGS) entry which is preliminary data.</text>
</comment>
<keyword evidence="7 10" id="KW-0560">Oxidoreductase</keyword>
<evidence type="ECO:0000256" key="2">
    <source>
        <dbReference type="ARBA" id="ARBA00007870"/>
    </source>
</evidence>
<evidence type="ECO:0000256" key="1">
    <source>
        <dbReference type="ARBA" id="ARBA00004994"/>
    </source>
</evidence>
<comment type="function">
    <text evidence="10">Catalyzes the NADPH-dependent reduction of ketopantoate into pantoic acid.</text>
</comment>
<dbReference type="Gene3D" id="1.10.1040.10">
    <property type="entry name" value="N-(1-d-carboxylethyl)-l-norvaline Dehydrogenase, domain 2"/>
    <property type="match status" value="1"/>
</dbReference>
<dbReference type="STRING" id="1518501.CQ10_16915"/>
<evidence type="ECO:0000256" key="7">
    <source>
        <dbReference type="ARBA" id="ARBA00023002"/>
    </source>
</evidence>
<dbReference type="SUPFAM" id="SSF51735">
    <property type="entry name" value="NAD(P)-binding Rossmann-fold domains"/>
    <property type="match status" value="1"/>
</dbReference>
<evidence type="ECO:0000256" key="4">
    <source>
        <dbReference type="ARBA" id="ARBA00019465"/>
    </source>
</evidence>
<dbReference type="InterPro" id="IPR003710">
    <property type="entry name" value="ApbA"/>
</dbReference>
<evidence type="ECO:0000256" key="10">
    <source>
        <dbReference type="RuleBase" id="RU362068"/>
    </source>
</evidence>
<name>A0A0R3LKI1_9BRAD</name>
<dbReference type="Proteomes" id="UP000051913">
    <property type="component" value="Unassembled WGS sequence"/>
</dbReference>
<gene>
    <name evidence="14" type="ORF">CP49_27345</name>
</gene>
<comment type="catalytic activity">
    <reaction evidence="9 10">
        <text>(R)-pantoate + NADP(+) = 2-dehydropantoate + NADPH + H(+)</text>
        <dbReference type="Rhea" id="RHEA:16233"/>
        <dbReference type="ChEBI" id="CHEBI:11561"/>
        <dbReference type="ChEBI" id="CHEBI:15378"/>
        <dbReference type="ChEBI" id="CHEBI:15980"/>
        <dbReference type="ChEBI" id="CHEBI:57783"/>
        <dbReference type="ChEBI" id="CHEBI:58349"/>
        <dbReference type="EC" id="1.1.1.169"/>
    </reaction>
</comment>
<protein>
    <recommendedName>
        <fullName evidence="4 10">2-dehydropantoate 2-reductase</fullName>
        <ecNumber evidence="3 10">1.1.1.169</ecNumber>
    </recommendedName>
    <alternativeName>
        <fullName evidence="8 10">Ketopantoate reductase</fullName>
    </alternativeName>
</protein>
<dbReference type="InterPro" id="IPR013328">
    <property type="entry name" value="6PGD_dom2"/>
</dbReference>
<dbReference type="PANTHER" id="PTHR43765:SF2">
    <property type="entry name" value="2-DEHYDROPANTOATE 2-REDUCTASE"/>
    <property type="match status" value="1"/>
</dbReference>
<evidence type="ECO:0000256" key="9">
    <source>
        <dbReference type="ARBA" id="ARBA00048793"/>
    </source>
</evidence>
<dbReference type="InterPro" id="IPR008927">
    <property type="entry name" value="6-PGluconate_DH-like_C_sf"/>
</dbReference>
<dbReference type="InterPro" id="IPR013332">
    <property type="entry name" value="KPR_N"/>
</dbReference>
<dbReference type="EC" id="1.1.1.169" evidence="3 10"/>
<dbReference type="GO" id="GO:0050661">
    <property type="term" value="F:NADP binding"/>
    <property type="evidence" value="ECO:0007669"/>
    <property type="project" value="TreeGrafter"/>
</dbReference>
<dbReference type="EMBL" id="LLXX01000232">
    <property type="protein sequence ID" value="KRQ92328.1"/>
    <property type="molecule type" value="Genomic_DNA"/>
</dbReference>
<dbReference type="PANTHER" id="PTHR43765">
    <property type="entry name" value="2-DEHYDROPANTOATE 2-REDUCTASE-RELATED"/>
    <property type="match status" value="1"/>
</dbReference>
<feature type="transmembrane region" description="Helical" evidence="11">
    <location>
        <begin position="6"/>
        <end position="27"/>
    </location>
</feature>
<feature type="domain" description="Ketopantoate reductase N-terminal" evidence="12">
    <location>
        <begin position="7"/>
        <end position="156"/>
    </location>
</feature>
<keyword evidence="11" id="KW-0812">Transmembrane</keyword>
<evidence type="ECO:0000256" key="5">
    <source>
        <dbReference type="ARBA" id="ARBA00022655"/>
    </source>
</evidence>
<dbReference type="RefSeq" id="WP_057855579.1">
    <property type="nucleotide sequence ID" value="NZ_LLXX01000232.1"/>
</dbReference>
<dbReference type="NCBIfam" id="NF006083">
    <property type="entry name" value="PRK08229.1"/>
    <property type="match status" value="1"/>
</dbReference>
<keyword evidence="11" id="KW-1133">Transmembrane helix</keyword>